<reference evidence="3" key="1">
    <citation type="submission" date="2011-08" db="EMBL/GenBank/DDBJ databases">
        <authorList>
            <person name="Rombauts S."/>
        </authorList>
    </citation>
    <scope>NUCLEOTIDE SEQUENCE</scope>
    <source>
        <strain evidence="3">London</strain>
    </source>
</reference>
<dbReference type="AlphaFoldDB" id="T1KEA6"/>
<reference evidence="2" key="2">
    <citation type="submission" date="2015-06" db="UniProtKB">
        <authorList>
            <consortium name="EnsemblMetazoa"/>
        </authorList>
    </citation>
    <scope>IDENTIFICATION</scope>
</reference>
<feature type="transmembrane region" description="Helical" evidence="1">
    <location>
        <begin position="20"/>
        <end position="43"/>
    </location>
</feature>
<evidence type="ECO:0000256" key="1">
    <source>
        <dbReference type="SAM" id="Phobius"/>
    </source>
</evidence>
<evidence type="ECO:0000313" key="3">
    <source>
        <dbReference type="Proteomes" id="UP000015104"/>
    </source>
</evidence>
<proteinExistence type="predicted"/>
<dbReference type="EnsemblMetazoa" id="tetur09g05890.1">
    <property type="protein sequence ID" value="tetur09g05890.1"/>
    <property type="gene ID" value="tetur09g05890"/>
</dbReference>
<dbReference type="EMBL" id="CAEY01002034">
    <property type="status" value="NOT_ANNOTATED_CDS"/>
    <property type="molecule type" value="Genomic_DNA"/>
</dbReference>
<dbReference type="HOGENOM" id="CLU_2389028_0_0_1"/>
<accession>T1KEA6</accession>
<keyword evidence="1" id="KW-1133">Transmembrane helix</keyword>
<dbReference type="Proteomes" id="UP000015104">
    <property type="component" value="Unassembled WGS sequence"/>
</dbReference>
<evidence type="ECO:0000313" key="2">
    <source>
        <dbReference type="EnsemblMetazoa" id="tetur09g05890.1"/>
    </source>
</evidence>
<keyword evidence="1" id="KW-0812">Transmembrane</keyword>
<sequence>MNFLVTQLTLRGKVCVLGAISHFVSVFTHNVLIFIIYCFCVSFKRFMMTTPQYGISKSLFIKAILSLRTCIRSTARYANDLNPIEFDKDTKSES</sequence>
<protein>
    <submittedName>
        <fullName evidence="2">Uncharacterized protein</fullName>
    </submittedName>
</protein>
<keyword evidence="3" id="KW-1185">Reference proteome</keyword>
<organism evidence="2 3">
    <name type="scientific">Tetranychus urticae</name>
    <name type="common">Two-spotted spider mite</name>
    <dbReference type="NCBI Taxonomy" id="32264"/>
    <lineage>
        <taxon>Eukaryota</taxon>
        <taxon>Metazoa</taxon>
        <taxon>Ecdysozoa</taxon>
        <taxon>Arthropoda</taxon>
        <taxon>Chelicerata</taxon>
        <taxon>Arachnida</taxon>
        <taxon>Acari</taxon>
        <taxon>Acariformes</taxon>
        <taxon>Trombidiformes</taxon>
        <taxon>Prostigmata</taxon>
        <taxon>Eleutherengona</taxon>
        <taxon>Raphignathae</taxon>
        <taxon>Tetranychoidea</taxon>
        <taxon>Tetranychidae</taxon>
        <taxon>Tetranychus</taxon>
    </lineage>
</organism>
<keyword evidence="1" id="KW-0472">Membrane</keyword>
<name>T1KEA6_TETUR</name>